<dbReference type="PANTHER" id="PTHR45614">
    <property type="entry name" value="MYB PROTEIN-RELATED"/>
    <property type="match status" value="1"/>
</dbReference>
<dbReference type="GO" id="GO:0000978">
    <property type="term" value="F:RNA polymerase II cis-regulatory region sequence-specific DNA binding"/>
    <property type="evidence" value="ECO:0007669"/>
    <property type="project" value="TreeGrafter"/>
</dbReference>
<feature type="domain" description="HTH myb-type" evidence="5">
    <location>
        <begin position="105"/>
        <end position="160"/>
    </location>
</feature>
<dbReference type="GO" id="GO:0005634">
    <property type="term" value="C:nucleus"/>
    <property type="evidence" value="ECO:0007669"/>
    <property type="project" value="TreeGrafter"/>
</dbReference>
<evidence type="ECO:0000313" key="6">
    <source>
        <dbReference type="EMBL" id="KAF6022193.1"/>
    </source>
</evidence>
<dbReference type="FunFam" id="1.10.10.60:FF:000010">
    <property type="entry name" value="Transcriptional activator Myb isoform A"/>
    <property type="match status" value="1"/>
</dbReference>
<dbReference type="Pfam" id="PF00249">
    <property type="entry name" value="Myb_DNA-binding"/>
    <property type="match status" value="1"/>
</dbReference>
<dbReference type="Pfam" id="PF09316">
    <property type="entry name" value="Cmyb_C"/>
    <property type="match status" value="1"/>
</dbReference>
<feature type="domain" description="HTH myb-type" evidence="5">
    <location>
        <begin position="56"/>
        <end position="104"/>
    </location>
</feature>
<evidence type="ECO:0000259" key="4">
    <source>
        <dbReference type="PROSITE" id="PS50090"/>
    </source>
</evidence>
<evidence type="ECO:0000256" key="1">
    <source>
        <dbReference type="ARBA" id="ARBA00022737"/>
    </source>
</evidence>
<dbReference type="PANTHER" id="PTHR45614:SF25">
    <property type="entry name" value="MYB PROTEIN"/>
    <property type="match status" value="1"/>
</dbReference>
<proteinExistence type="predicted"/>
<keyword evidence="2" id="KW-0238">DNA-binding</keyword>
<feature type="domain" description="Myb-like" evidence="4">
    <location>
        <begin position="157"/>
        <end position="207"/>
    </location>
</feature>
<evidence type="ECO:0000256" key="2">
    <source>
        <dbReference type="ARBA" id="ARBA00023125"/>
    </source>
</evidence>
<evidence type="ECO:0000259" key="5">
    <source>
        <dbReference type="PROSITE" id="PS51294"/>
    </source>
</evidence>
<evidence type="ECO:0000313" key="7">
    <source>
        <dbReference type="Proteomes" id="UP000593567"/>
    </source>
</evidence>
<dbReference type="AlphaFoldDB" id="A0A7J7J830"/>
<dbReference type="InterPro" id="IPR050560">
    <property type="entry name" value="MYB_TF"/>
</dbReference>
<dbReference type="SMART" id="SM00717">
    <property type="entry name" value="SANT"/>
    <property type="match status" value="3"/>
</dbReference>
<organism evidence="6 7">
    <name type="scientific">Bugula neritina</name>
    <name type="common">Brown bryozoan</name>
    <name type="synonym">Sertularia neritina</name>
    <dbReference type="NCBI Taxonomy" id="10212"/>
    <lineage>
        <taxon>Eukaryota</taxon>
        <taxon>Metazoa</taxon>
        <taxon>Spiralia</taxon>
        <taxon>Lophotrochozoa</taxon>
        <taxon>Bryozoa</taxon>
        <taxon>Gymnolaemata</taxon>
        <taxon>Cheilostomatida</taxon>
        <taxon>Flustrina</taxon>
        <taxon>Buguloidea</taxon>
        <taxon>Bugulidae</taxon>
        <taxon>Bugula</taxon>
    </lineage>
</organism>
<dbReference type="InterPro" id="IPR017930">
    <property type="entry name" value="Myb_dom"/>
</dbReference>
<protein>
    <submittedName>
        <fullName evidence="6">Myb</fullName>
    </submittedName>
</protein>
<feature type="domain" description="Myb-like" evidence="4">
    <location>
        <begin position="56"/>
        <end position="104"/>
    </location>
</feature>
<feature type="region of interest" description="Disordered" evidence="3">
    <location>
        <begin position="315"/>
        <end position="343"/>
    </location>
</feature>
<dbReference type="SUPFAM" id="SSF46689">
    <property type="entry name" value="Homeodomain-like"/>
    <property type="match status" value="2"/>
</dbReference>
<dbReference type="OrthoDB" id="2143914at2759"/>
<dbReference type="InterPro" id="IPR009057">
    <property type="entry name" value="Homeodomain-like_sf"/>
</dbReference>
<keyword evidence="1" id="KW-0677">Repeat</keyword>
<dbReference type="Pfam" id="PF13921">
    <property type="entry name" value="Myb_DNA-bind_6"/>
    <property type="match status" value="1"/>
</dbReference>
<accession>A0A7J7J830</accession>
<dbReference type="Proteomes" id="UP000593567">
    <property type="component" value="Unassembled WGS sequence"/>
</dbReference>
<dbReference type="EMBL" id="VXIV02002883">
    <property type="protein sequence ID" value="KAF6022193.1"/>
    <property type="molecule type" value="Genomic_DNA"/>
</dbReference>
<name>A0A7J7J830_BUGNE</name>
<dbReference type="Gene3D" id="1.10.10.60">
    <property type="entry name" value="Homeodomain-like"/>
    <property type="match status" value="3"/>
</dbReference>
<comment type="caution">
    <text evidence="6">The sequence shown here is derived from an EMBL/GenBank/DDBJ whole genome shotgun (WGS) entry which is preliminary data.</text>
</comment>
<dbReference type="PROSITE" id="PS50090">
    <property type="entry name" value="MYB_LIKE"/>
    <property type="match status" value="3"/>
</dbReference>
<evidence type="ECO:0000256" key="3">
    <source>
        <dbReference type="SAM" id="MobiDB-lite"/>
    </source>
</evidence>
<dbReference type="InterPro" id="IPR015395">
    <property type="entry name" value="C-myb_C"/>
</dbReference>
<dbReference type="InterPro" id="IPR001005">
    <property type="entry name" value="SANT/Myb"/>
</dbReference>
<keyword evidence="7" id="KW-1185">Reference proteome</keyword>
<dbReference type="CDD" id="cd00167">
    <property type="entry name" value="SANT"/>
    <property type="match status" value="3"/>
</dbReference>
<dbReference type="PROSITE" id="PS51294">
    <property type="entry name" value="HTH_MYB"/>
    <property type="match status" value="3"/>
</dbReference>
<reference evidence="6" key="1">
    <citation type="submission" date="2020-06" db="EMBL/GenBank/DDBJ databases">
        <title>Draft genome of Bugula neritina, a colonial animal packing powerful symbionts and potential medicines.</title>
        <authorList>
            <person name="Rayko M."/>
        </authorList>
    </citation>
    <scope>NUCLEOTIDE SEQUENCE [LARGE SCALE GENOMIC DNA]</scope>
    <source>
        <strain evidence="6">Kwan_BN1</strain>
    </source>
</reference>
<sequence>MARRLQFTSPTTDRPNAVQTMLLDLEHGTQPTVYQLHFQPDPVFHTTVKSNYANGKRAWTKEEDKLLSKAVGETSPEDIDWRKVSELFLSRNAGQCQNRWENHLDPDIVKGPWTKEEDETVSSLVTEHGAKRWTVIAKHLKGRTGKQCRERWHNHLNPDINKSAWTDEEDRLIFQLQQQHGNRWAEIAKYLPGRTDNAIKNHWNSYLKKKSEDESGYKSMFTDPGSTDMDTDSSSCYTPVFNHTLTNTSGYNTVLNPMATPFTPRVSVPHADTPFTSTNDLSVSDFYARIDSYSLSTLKNRKGLIPLTSPSLKQPSILKTKHKKSRTSKPYGNKSAASLGDQVEGSSHQVAGLSCQVESSVECKTLSDSAELNCSSLESPLLFRVSKSESSSFSPSQFLKTPIMGRQAQPLQAFTSTPVCSSVARPLTPVSDADTGIDENTDSKSRIDFRTPVINRSMIQQLQPRTPTPFKNHLASLEKKSGVVKLENHTPENIHDDLQELIARDSSPLAHPMDKDAPYPFFHTSIPTKFGSVLPGGPKKFHPNLDKRLTACPKSSNVKCLSFSTSLPESPGIDNDTPSKALDGTSVIFTPPSILKQTAISPLNSSTDSSLGLKSGRKAAMRIPFENISNTDDKFAYSKISVGKTEDQKELTRMAKDWFTSRNLKPRALIL</sequence>
<feature type="domain" description="HTH myb-type" evidence="5">
    <location>
        <begin position="161"/>
        <end position="211"/>
    </location>
</feature>
<dbReference type="GO" id="GO:0000981">
    <property type="term" value="F:DNA-binding transcription factor activity, RNA polymerase II-specific"/>
    <property type="evidence" value="ECO:0007669"/>
    <property type="project" value="TreeGrafter"/>
</dbReference>
<feature type="domain" description="Myb-like" evidence="4">
    <location>
        <begin position="105"/>
        <end position="156"/>
    </location>
</feature>
<gene>
    <name evidence="6" type="ORF">EB796_019497</name>
</gene>